<organism evidence="1 2">
    <name type="scientific">Deinococcus arboris</name>
    <dbReference type="NCBI Taxonomy" id="2682977"/>
    <lineage>
        <taxon>Bacteria</taxon>
        <taxon>Thermotogati</taxon>
        <taxon>Deinococcota</taxon>
        <taxon>Deinococci</taxon>
        <taxon>Deinococcales</taxon>
        <taxon>Deinococcaceae</taxon>
        <taxon>Deinococcus</taxon>
    </lineage>
</organism>
<dbReference type="Proteomes" id="UP000483286">
    <property type="component" value="Unassembled WGS sequence"/>
</dbReference>
<proteinExistence type="predicted"/>
<evidence type="ECO:0000313" key="2">
    <source>
        <dbReference type="Proteomes" id="UP000483286"/>
    </source>
</evidence>
<dbReference type="EMBL" id="WQLB01000005">
    <property type="protein sequence ID" value="MVN86299.1"/>
    <property type="molecule type" value="Genomic_DNA"/>
</dbReference>
<sequence length="179" mass="20477">MLEPQSIAAVAEVTGQSQNALTYWVKRFVKLGLLKEVGTSRPALYQAVAQTFIIDPSRVMPLDDMLDRLNRPGWTRLLQGFTQEYRRISPDWLVELRVTEDGMLSRRQLPTWALDDAQAPAPELPLNEWGVIQLSREQARELKGRLEALIMEYFEAGPETEQDEVYFLHLALTRDAVHG</sequence>
<evidence type="ECO:0000313" key="1">
    <source>
        <dbReference type="EMBL" id="MVN86299.1"/>
    </source>
</evidence>
<name>A0A7C9M7N9_9DEIO</name>
<reference evidence="1 2" key="1">
    <citation type="submission" date="2019-12" db="EMBL/GenBank/DDBJ databases">
        <title>Deinococcus sp. HMF7620 Genome sequencing and assembly.</title>
        <authorList>
            <person name="Kang H."/>
            <person name="Kim H."/>
            <person name="Joh K."/>
        </authorList>
    </citation>
    <scope>NUCLEOTIDE SEQUENCE [LARGE SCALE GENOMIC DNA]</scope>
    <source>
        <strain evidence="1 2">HMF7620</strain>
    </source>
</reference>
<comment type="caution">
    <text evidence="1">The sequence shown here is derived from an EMBL/GenBank/DDBJ whole genome shotgun (WGS) entry which is preliminary data.</text>
</comment>
<dbReference type="RefSeq" id="WP_157458344.1">
    <property type="nucleotide sequence ID" value="NZ_WQLB01000005.1"/>
</dbReference>
<gene>
    <name evidence="1" type="ORF">GO986_05925</name>
</gene>
<accession>A0A7C9M7N9</accession>
<protein>
    <submittedName>
        <fullName evidence="1">Uncharacterized protein</fullName>
    </submittedName>
</protein>
<keyword evidence="2" id="KW-1185">Reference proteome</keyword>
<dbReference type="AlphaFoldDB" id="A0A7C9M7N9"/>